<evidence type="ECO:0000313" key="22">
    <source>
        <dbReference type="Proteomes" id="UP001055167"/>
    </source>
</evidence>
<evidence type="ECO:0000256" key="12">
    <source>
        <dbReference type="ARBA" id="ARBA00022695"/>
    </source>
</evidence>
<keyword evidence="14" id="KW-0443">Lipid metabolism</keyword>
<evidence type="ECO:0000313" key="21">
    <source>
        <dbReference type="EMBL" id="GJD51692.1"/>
    </source>
</evidence>
<keyword evidence="10 18" id="KW-0808">Transferase</keyword>
<keyword evidence="8" id="KW-1003">Cell membrane</keyword>
<evidence type="ECO:0000256" key="5">
    <source>
        <dbReference type="ARBA" id="ARBA00010185"/>
    </source>
</evidence>
<comment type="catalytic activity">
    <reaction evidence="1 18">
        <text>a 1,2-diacyl-sn-glycero-3-phosphate + CTP + H(+) = a CDP-1,2-diacyl-sn-glycerol + diphosphate</text>
        <dbReference type="Rhea" id="RHEA:16229"/>
        <dbReference type="ChEBI" id="CHEBI:15378"/>
        <dbReference type="ChEBI" id="CHEBI:33019"/>
        <dbReference type="ChEBI" id="CHEBI:37563"/>
        <dbReference type="ChEBI" id="CHEBI:58332"/>
        <dbReference type="ChEBI" id="CHEBI:58608"/>
        <dbReference type="EC" id="2.7.7.41"/>
    </reaction>
</comment>
<comment type="subcellular location">
    <subcellularLocation>
        <location evidence="2">Cell membrane</location>
        <topology evidence="2">Multi-pass membrane protein</topology>
    </subcellularLocation>
</comment>
<dbReference type="Pfam" id="PF01148">
    <property type="entry name" value="CTP_transf_1"/>
    <property type="match status" value="1"/>
</dbReference>
<evidence type="ECO:0000256" key="19">
    <source>
        <dbReference type="SAM" id="MobiDB-lite"/>
    </source>
</evidence>
<evidence type="ECO:0000256" key="6">
    <source>
        <dbReference type="ARBA" id="ARBA00012487"/>
    </source>
</evidence>
<dbReference type="EMBL" id="BPQH01000014">
    <property type="protein sequence ID" value="GJD51692.1"/>
    <property type="molecule type" value="Genomic_DNA"/>
</dbReference>
<dbReference type="Proteomes" id="UP001055167">
    <property type="component" value="Unassembled WGS sequence"/>
</dbReference>
<sequence length="299" mass="29249">MSAGGGVPPGAEARTPPAAVGGPGPAGRPPWPATELGVRAVSGVVLGLLVLAATLTGGWLFALIWLLAGGAIVGEWLAITRTGPHRPLLALAALVLCGLAAGARLGAPPAALLGLAAAGLAVLALLARPAAGRIWAPASLACGAVVALVPVLLRDDPRIGIAGPLWLFGVVWTTDVAAYFTGRALGGPKLWPAVSPKKTWSGFCGGLAAATLLGGAVAAGARHLGATEALPLAPALALSALGSVLSQGGDLAESALKRAYGAKDSGRLIPGHGGVMDRLDGFLAVAALAGALLIGRSLT</sequence>
<evidence type="ECO:0000256" key="1">
    <source>
        <dbReference type="ARBA" id="ARBA00001698"/>
    </source>
</evidence>
<feature type="transmembrane region" description="Helical" evidence="20">
    <location>
        <begin position="86"/>
        <end position="103"/>
    </location>
</feature>
<feature type="transmembrane region" description="Helical" evidence="20">
    <location>
        <begin position="200"/>
        <end position="221"/>
    </location>
</feature>
<comment type="pathway">
    <text evidence="3 18">Phospholipid metabolism; CDP-diacylglycerol biosynthesis; CDP-diacylglycerol from sn-glycerol 3-phosphate: step 3/3.</text>
</comment>
<keyword evidence="9" id="KW-0444">Lipid biosynthesis</keyword>
<keyword evidence="16" id="KW-0594">Phospholipid biosynthesis</keyword>
<evidence type="ECO:0000256" key="20">
    <source>
        <dbReference type="SAM" id="Phobius"/>
    </source>
</evidence>
<dbReference type="EC" id="2.7.7.41" evidence="6 18"/>
<feature type="transmembrane region" description="Helical" evidence="20">
    <location>
        <begin position="109"/>
        <end position="127"/>
    </location>
</feature>
<accession>A0ABQ4R2N5</accession>
<dbReference type="RefSeq" id="WP_238313791.1">
    <property type="nucleotide sequence ID" value="NZ_BPQH01000014.1"/>
</dbReference>
<feature type="transmembrane region" description="Helical" evidence="20">
    <location>
        <begin position="281"/>
        <end position="298"/>
    </location>
</feature>
<keyword evidence="22" id="KW-1185">Reference proteome</keyword>
<feature type="transmembrane region" description="Helical" evidence="20">
    <location>
        <begin position="159"/>
        <end position="180"/>
    </location>
</feature>
<evidence type="ECO:0000256" key="11">
    <source>
        <dbReference type="ARBA" id="ARBA00022692"/>
    </source>
</evidence>
<keyword evidence="12 18" id="KW-0548">Nucleotidyltransferase</keyword>
<dbReference type="InterPro" id="IPR000374">
    <property type="entry name" value="PC_trans"/>
</dbReference>
<reference evidence="21" key="1">
    <citation type="journal article" date="2021" name="Front. Microbiol.">
        <title>Comprehensive Comparative Genomics and Phenotyping of Methylobacterium Species.</title>
        <authorList>
            <person name="Alessa O."/>
            <person name="Ogura Y."/>
            <person name="Fujitani Y."/>
            <person name="Takami H."/>
            <person name="Hayashi T."/>
            <person name="Sahin N."/>
            <person name="Tani A."/>
        </authorList>
    </citation>
    <scope>NUCLEOTIDE SEQUENCE</scope>
    <source>
        <strain evidence="21">KCTC 52305</strain>
    </source>
</reference>
<reference evidence="21" key="2">
    <citation type="submission" date="2021-08" db="EMBL/GenBank/DDBJ databases">
        <authorList>
            <person name="Tani A."/>
            <person name="Ola A."/>
            <person name="Ogura Y."/>
            <person name="Katsura K."/>
            <person name="Hayashi T."/>
        </authorList>
    </citation>
    <scope>NUCLEOTIDE SEQUENCE</scope>
    <source>
        <strain evidence="21">KCTC 52305</strain>
    </source>
</reference>
<evidence type="ECO:0000256" key="16">
    <source>
        <dbReference type="ARBA" id="ARBA00023209"/>
    </source>
</evidence>
<gene>
    <name evidence="21" type="ORF">OPKNFCMD_4447</name>
</gene>
<evidence type="ECO:0000256" key="2">
    <source>
        <dbReference type="ARBA" id="ARBA00004651"/>
    </source>
</evidence>
<evidence type="ECO:0000256" key="13">
    <source>
        <dbReference type="ARBA" id="ARBA00022989"/>
    </source>
</evidence>
<organism evidence="21 22">
    <name type="scientific">Methylobacterium crusticola</name>
    <dbReference type="NCBI Taxonomy" id="1697972"/>
    <lineage>
        <taxon>Bacteria</taxon>
        <taxon>Pseudomonadati</taxon>
        <taxon>Pseudomonadota</taxon>
        <taxon>Alphaproteobacteria</taxon>
        <taxon>Hyphomicrobiales</taxon>
        <taxon>Methylobacteriaceae</taxon>
        <taxon>Methylobacterium</taxon>
    </lineage>
</organism>
<feature type="region of interest" description="Disordered" evidence="19">
    <location>
        <begin position="1"/>
        <end position="27"/>
    </location>
</feature>
<keyword evidence="15 20" id="KW-0472">Membrane</keyword>
<evidence type="ECO:0000256" key="15">
    <source>
        <dbReference type="ARBA" id="ARBA00023136"/>
    </source>
</evidence>
<comment type="pathway">
    <text evidence="4">Lipid metabolism.</text>
</comment>
<evidence type="ECO:0000256" key="10">
    <source>
        <dbReference type="ARBA" id="ARBA00022679"/>
    </source>
</evidence>
<comment type="caution">
    <text evidence="21">The sequence shown here is derived from an EMBL/GenBank/DDBJ whole genome shotgun (WGS) entry which is preliminary data.</text>
</comment>
<dbReference type="PANTHER" id="PTHR46382:SF1">
    <property type="entry name" value="PHOSPHATIDATE CYTIDYLYLTRANSFERASE"/>
    <property type="match status" value="1"/>
</dbReference>
<evidence type="ECO:0000256" key="18">
    <source>
        <dbReference type="RuleBase" id="RU003938"/>
    </source>
</evidence>
<comment type="similarity">
    <text evidence="5 18">Belongs to the CDS family.</text>
</comment>
<evidence type="ECO:0000256" key="8">
    <source>
        <dbReference type="ARBA" id="ARBA00022475"/>
    </source>
</evidence>
<protein>
    <recommendedName>
        <fullName evidence="7 18">Phosphatidate cytidylyltransferase</fullName>
        <ecNumber evidence="6 18">2.7.7.41</ecNumber>
    </recommendedName>
</protein>
<dbReference type="PANTHER" id="PTHR46382">
    <property type="entry name" value="PHOSPHATIDATE CYTIDYLYLTRANSFERASE"/>
    <property type="match status" value="1"/>
</dbReference>
<evidence type="ECO:0000256" key="9">
    <source>
        <dbReference type="ARBA" id="ARBA00022516"/>
    </source>
</evidence>
<evidence type="ECO:0000256" key="3">
    <source>
        <dbReference type="ARBA" id="ARBA00005119"/>
    </source>
</evidence>
<evidence type="ECO:0000256" key="7">
    <source>
        <dbReference type="ARBA" id="ARBA00019373"/>
    </source>
</evidence>
<evidence type="ECO:0000256" key="17">
    <source>
        <dbReference type="ARBA" id="ARBA00023264"/>
    </source>
</evidence>
<evidence type="ECO:0000256" key="4">
    <source>
        <dbReference type="ARBA" id="ARBA00005189"/>
    </source>
</evidence>
<proteinExistence type="inferred from homology"/>
<feature type="transmembrane region" description="Helical" evidence="20">
    <location>
        <begin position="134"/>
        <end position="153"/>
    </location>
</feature>
<keyword evidence="11 18" id="KW-0812">Transmembrane</keyword>
<name>A0ABQ4R2N5_9HYPH</name>
<dbReference type="PROSITE" id="PS01315">
    <property type="entry name" value="CDS"/>
    <property type="match status" value="1"/>
</dbReference>
<evidence type="ECO:0000256" key="14">
    <source>
        <dbReference type="ARBA" id="ARBA00023098"/>
    </source>
</evidence>
<keyword evidence="13 20" id="KW-1133">Transmembrane helix</keyword>
<keyword evidence="17" id="KW-1208">Phospholipid metabolism</keyword>